<organism evidence="1 2">
    <name type="scientific">Zygosaccharomyces bailii (strain CLIB 213 / ATCC 58445 / CBS 680 / BCRC 21525 / NBRC 1098 / NCYC 1416 / NRRL Y-2227)</name>
    <dbReference type="NCBI Taxonomy" id="1333698"/>
    <lineage>
        <taxon>Eukaryota</taxon>
        <taxon>Fungi</taxon>
        <taxon>Dikarya</taxon>
        <taxon>Ascomycota</taxon>
        <taxon>Saccharomycotina</taxon>
        <taxon>Saccharomycetes</taxon>
        <taxon>Saccharomycetales</taxon>
        <taxon>Saccharomycetaceae</taxon>
        <taxon>Zygosaccharomyces</taxon>
    </lineage>
</organism>
<name>A0A8J2TBL2_ZYGB2</name>
<dbReference type="AlphaFoldDB" id="A0A8J2TBL2"/>
<reference evidence="2" key="1">
    <citation type="journal article" date="2013" name="Genome Announc.">
        <title>Genome sequence of the food spoilage yeast Zygosaccharomyces bailii CLIB 213(T).</title>
        <authorList>
            <person name="Galeote V."/>
            <person name="Bigey F."/>
            <person name="Devillers H."/>
            <person name="Neuveglise C."/>
            <person name="Dequin S."/>
        </authorList>
    </citation>
    <scope>NUCLEOTIDE SEQUENCE [LARGE SCALE GENOMIC DNA]</scope>
    <source>
        <strain evidence="2">CLIB 213 / ATCC 58445 / CBS 680 / CCRC 21525 / NBRC 1098 / NCYC 1416 / NRRL Y-2227</strain>
    </source>
</reference>
<sequence length="315" mass="36069">MPPLLRAHHEDTLPPQEVVNVFQRAFGKELYGSLEEVQSLVQKVKTDLYNRDYTAAFDDDTKRVAYCCRWSPARAVAYSSLFAQLQEVNQIVRWSAGDQRILCVGGGAGGELVALGSLFTPDRHTRIKSNNDMDEADRHILNVHLVDIFDWNNVVGRLTAQIEESWLYNGQSQYFNIQFTPNDVLKMDQNQLQLSRLNLITLLFTTNELFSEDKTGSIRFLQALSTYCQPGCHLLITESAGSYSHITVGSKKFPIQFLIDTILLGKRGGKRGEETHGRWALVNKTDSTWYRGDPDVDYPMKLENMRFFFRLYKKL</sequence>
<accession>A0A8J2TBL2</accession>
<proteinExistence type="predicted"/>
<dbReference type="OrthoDB" id="6419443at2759"/>
<evidence type="ECO:0000313" key="1">
    <source>
        <dbReference type="EMBL" id="CDF91880.1"/>
    </source>
</evidence>
<protein>
    <submittedName>
        <fullName evidence="1">ZYBA0S15-00672g1_1</fullName>
    </submittedName>
</protein>
<dbReference type="Proteomes" id="UP000019375">
    <property type="component" value="Unassembled WGS sequence"/>
</dbReference>
<keyword evidence="2" id="KW-1185">Reference proteome</keyword>
<gene>
    <name evidence="1" type="ORF">BN860_00672g</name>
</gene>
<evidence type="ECO:0000313" key="2">
    <source>
        <dbReference type="Proteomes" id="UP000019375"/>
    </source>
</evidence>
<dbReference type="Pfam" id="PF11312">
    <property type="entry name" value="Methyltransf_34"/>
    <property type="match status" value="1"/>
</dbReference>
<dbReference type="InterPro" id="IPR021463">
    <property type="entry name" value="Methyltransf_34"/>
</dbReference>
<dbReference type="EMBL" id="HG316468">
    <property type="protein sequence ID" value="CDF91880.1"/>
    <property type="molecule type" value="Genomic_DNA"/>
</dbReference>